<feature type="chain" id="PRO_5042093993" evidence="1">
    <location>
        <begin position="23"/>
        <end position="76"/>
    </location>
</feature>
<evidence type="ECO:0000313" key="3">
    <source>
        <dbReference type="Proteomes" id="UP001279734"/>
    </source>
</evidence>
<gene>
    <name evidence="2" type="ORF">Nepgr_007446</name>
</gene>
<protein>
    <submittedName>
        <fullName evidence="2">Uncharacterized protein</fullName>
    </submittedName>
</protein>
<comment type="caution">
    <text evidence="2">The sequence shown here is derived from an EMBL/GenBank/DDBJ whole genome shotgun (WGS) entry which is preliminary data.</text>
</comment>
<accession>A0AAD3S776</accession>
<keyword evidence="1" id="KW-0732">Signal</keyword>
<reference evidence="2" key="1">
    <citation type="submission" date="2023-05" db="EMBL/GenBank/DDBJ databases">
        <title>Nepenthes gracilis genome sequencing.</title>
        <authorList>
            <person name="Fukushima K."/>
        </authorList>
    </citation>
    <scope>NUCLEOTIDE SEQUENCE</scope>
    <source>
        <strain evidence="2">SING2019-196</strain>
    </source>
</reference>
<feature type="signal peptide" evidence="1">
    <location>
        <begin position="1"/>
        <end position="22"/>
    </location>
</feature>
<dbReference type="Proteomes" id="UP001279734">
    <property type="component" value="Unassembled WGS sequence"/>
</dbReference>
<dbReference type="AlphaFoldDB" id="A0AAD3S776"/>
<keyword evidence="3" id="KW-1185">Reference proteome</keyword>
<sequence length="76" mass="8188">MKISPFAIPLLLLVLLLVSASGLDSEEEGQLCASGTIEMERCSIPQCDASCRRKVMHSIGKCIAVDTCCCSSRLVR</sequence>
<evidence type="ECO:0000256" key="1">
    <source>
        <dbReference type="SAM" id="SignalP"/>
    </source>
</evidence>
<evidence type="ECO:0000313" key="2">
    <source>
        <dbReference type="EMBL" id="GMH05606.1"/>
    </source>
</evidence>
<organism evidence="2 3">
    <name type="scientific">Nepenthes gracilis</name>
    <name type="common">Slender pitcher plant</name>
    <dbReference type="NCBI Taxonomy" id="150966"/>
    <lineage>
        <taxon>Eukaryota</taxon>
        <taxon>Viridiplantae</taxon>
        <taxon>Streptophyta</taxon>
        <taxon>Embryophyta</taxon>
        <taxon>Tracheophyta</taxon>
        <taxon>Spermatophyta</taxon>
        <taxon>Magnoliopsida</taxon>
        <taxon>eudicotyledons</taxon>
        <taxon>Gunneridae</taxon>
        <taxon>Pentapetalae</taxon>
        <taxon>Caryophyllales</taxon>
        <taxon>Nepenthaceae</taxon>
        <taxon>Nepenthes</taxon>
    </lineage>
</organism>
<name>A0AAD3S776_NEPGR</name>
<dbReference type="EMBL" id="BSYO01000006">
    <property type="protein sequence ID" value="GMH05606.1"/>
    <property type="molecule type" value="Genomic_DNA"/>
</dbReference>
<proteinExistence type="predicted"/>